<dbReference type="GeneID" id="106814762"/>
<dbReference type="InterPro" id="IPR037936">
    <property type="entry name" value="UNC5A-D"/>
</dbReference>
<evidence type="ECO:0000256" key="1">
    <source>
        <dbReference type="SAM" id="MobiDB-lite"/>
    </source>
</evidence>
<dbReference type="SMART" id="SM00005">
    <property type="entry name" value="DEATH"/>
    <property type="match status" value="1"/>
</dbReference>
<dbReference type="RefSeq" id="XP_014674593.1">
    <property type="nucleotide sequence ID" value="XM_014819107.1"/>
</dbReference>
<dbReference type="PANTHER" id="PTHR12582:SF47">
    <property type="entry name" value="NETRIN RECEPTOR UNC-5"/>
    <property type="match status" value="1"/>
</dbReference>
<dbReference type="InterPro" id="IPR011029">
    <property type="entry name" value="DEATH-like_dom_sf"/>
</dbReference>
<accession>A0ABM1EQX2</accession>
<dbReference type="PROSITE" id="PS50017">
    <property type="entry name" value="DEATH_DOMAIN"/>
    <property type="match status" value="1"/>
</dbReference>
<dbReference type="Gene3D" id="1.10.533.10">
    <property type="entry name" value="Death Domain, Fas"/>
    <property type="match status" value="1"/>
</dbReference>
<dbReference type="PANTHER" id="PTHR12582">
    <property type="entry name" value="NETRIN RECEPTOR UNC5"/>
    <property type="match status" value="1"/>
</dbReference>
<organism evidence="3 4">
    <name type="scientific">Priapulus caudatus</name>
    <name type="common">Priapulid worm</name>
    <dbReference type="NCBI Taxonomy" id="37621"/>
    <lineage>
        <taxon>Eukaryota</taxon>
        <taxon>Metazoa</taxon>
        <taxon>Ecdysozoa</taxon>
        <taxon>Scalidophora</taxon>
        <taxon>Priapulida</taxon>
        <taxon>Priapulimorpha</taxon>
        <taxon>Priapulimorphida</taxon>
        <taxon>Priapulidae</taxon>
        <taxon>Priapulus</taxon>
    </lineage>
</organism>
<gene>
    <name evidence="4" type="primary">LOC106814762</name>
</gene>
<sequence>MKRRQSVSESPSATPKKPRLGSTAVVTSLGVNAPCQEATTQLFRLPLGTRTKICAALDPPNSRGNDWRLLASRMNVDRYINYFATKLSPTDTILDLWEALHCDSGALTELVAILHSMSRDDVCRSVESDLGSWL</sequence>
<protein>
    <submittedName>
        <fullName evidence="4">Netrin receptor UNC5B-like</fullName>
    </submittedName>
</protein>
<evidence type="ECO:0000259" key="2">
    <source>
        <dbReference type="PROSITE" id="PS50017"/>
    </source>
</evidence>
<feature type="region of interest" description="Disordered" evidence="1">
    <location>
        <begin position="1"/>
        <end position="21"/>
    </location>
</feature>
<feature type="domain" description="Death" evidence="2">
    <location>
        <begin position="64"/>
        <end position="130"/>
    </location>
</feature>
<dbReference type="Pfam" id="PF00531">
    <property type="entry name" value="Death"/>
    <property type="match status" value="1"/>
</dbReference>
<proteinExistence type="predicted"/>
<reference evidence="4" key="1">
    <citation type="submission" date="2025-08" db="UniProtKB">
        <authorList>
            <consortium name="RefSeq"/>
        </authorList>
    </citation>
    <scope>IDENTIFICATION</scope>
</reference>
<evidence type="ECO:0000313" key="4">
    <source>
        <dbReference type="RefSeq" id="XP_014674593.1"/>
    </source>
</evidence>
<keyword evidence="3" id="KW-1185">Reference proteome</keyword>
<dbReference type="SUPFAM" id="SSF47986">
    <property type="entry name" value="DEATH domain"/>
    <property type="match status" value="1"/>
</dbReference>
<dbReference type="CDD" id="cd08781">
    <property type="entry name" value="Death_UNC5-like"/>
    <property type="match status" value="1"/>
</dbReference>
<evidence type="ECO:0000313" key="3">
    <source>
        <dbReference type="Proteomes" id="UP000695022"/>
    </source>
</evidence>
<name>A0ABM1EQX2_PRICU</name>
<dbReference type="InterPro" id="IPR000488">
    <property type="entry name" value="Death_dom"/>
</dbReference>
<dbReference type="Proteomes" id="UP000695022">
    <property type="component" value="Unplaced"/>
</dbReference>